<protein>
    <recommendedName>
        <fullName evidence="6">EF-hand domain-containing protein</fullName>
    </recommendedName>
</protein>
<dbReference type="HOGENOM" id="CLU_051357_1_1_1"/>
<keyword evidence="4" id="KW-0677">Repeat</keyword>
<dbReference type="EnsemblMetazoa" id="CapteT151788">
    <property type="protein sequence ID" value="CapteP151788"/>
    <property type="gene ID" value="CapteG151788"/>
</dbReference>
<dbReference type="InterPro" id="IPR002048">
    <property type="entry name" value="EF_hand_dom"/>
</dbReference>
<proteinExistence type="predicted"/>
<dbReference type="PROSITE" id="PS50222">
    <property type="entry name" value="EF_HAND_2"/>
    <property type="match status" value="2"/>
</dbReference>
<dbReference type="STRING" id="283909.R7T6U2"/>
<dbReference type="GO" id="GO:0005737">
    <property type="term" value="C:cytoplasm"/>
    <property type="evidence" value="ECO:0007669"/>
    <property type="project" value="UniProtKB-SubCell"/>
</dbReference>
<dbReference type="Pfam" id="PF13833">
    <property type="entry name" value="EF-hand_8"/>
    <property type="match status" value="1"/>
</dbReference>
<dbReference type="OrthoDB" id="186625at2759"/>
<name>R7T6U2_CAPTE</name>
<evidence type="ECO:0000313" key="9">
    <source>
        <dbReference type="Proteomes" id="UP000014760"/>
    </source>
</evidence>
<evidence type="ECO:0000256" key="3">
    <source>
        <dbReference type="ARBA" id="ARBA00022723"/>
    </source>
</evidence>
<dbReference type="OMA" id="QFIVTCI"/>
<evidence type="ECO:0000259" key="6">
    <source>
        <dbReference type="PROSITE" id="PS50222"/>
    </source>
</evidence>
<reference evidence="9" key="1">
    <citation type="submission" date="2012-12" db="EMBL/GenBank/DDBJ databases">
        <authorList>
            <person name="Hellsten U."/>
            <person name="Grimwood J."/>
            <person name="Chapman J.A."/>
            <person name="Shapiro H."/>
            <person name="Aerts A."/>
            <person name="Otillar R.P."/>
            <person name="Terry A.Y."/>
            <person name="Boore J.L."/>
            <person name="Simakov O."/>
            <person name="Marletaz F."/>
            <person name="Cho S.-J."/>
            <person name="Edsinger-Gonzales E."/>
            <person name="Havlak P."/>
            <person name="Kuo D.-H."/>
            <person name="Larsson T."/>
            <person name="Lv J."/>
            <person name="Arendt D."/>
            <person name="Savage R."/>
            <person name="Osoegawa K."/>
            <person name="de Jong P."/>
            <person name="Lindberg D.R."/>
            <person name="Seaver E.C."/>
            <person name="Weisblat D.A."/>
            <person name="Putnam N.H."/>
            <person name="Grigoriev I.V."/>
            <person name="Rokhsar D.S."/>
        </authorList>
    </citation>
    <scope>NUCLEOTIDE SEQUENCE</scope>
    <source>
        <strain evidence="9">I ESC-2004</strain>
    </source>
</reference>
<comment type="subcellular location">
    <subcellularLocation>
        <location evidence="1">Cytoplasm</location>
    </subcellularLocation>
</comment>
<feature type="domain" description="EF-hand" evidence="6">
    <location>
        <begin position="92"/>
        <end position="127"/>
    </location>
</feature>
<keyword evidence="5" id="KW-0106">Calcium</keyword>
<sequence>MAYSQGAYGGQPMAGGAPAGPFSQPVDPVIQQWFVSVDQDRSGQISTSELQQALTNSNWSRFNEETCHLMIGLFDRDMSGTINLGEFQALWTYIQQWKGVFDQFDRDRSGFIDANELNNAYTQMGYRLSPAFSSMVVFRYDPQFRRQLSLDNFIQSCVLLKTITDTFRQKDAQAQGVINVGYEEFLSMVMLNRH</sequence>
<dbReference type="InterPro" id="IPR051426">
    <property type="entry name" value="Peflin/Sorcin_CaBP"/>
</dbReference>
<dbReference type="AlphaFoldDB" id="R7T6U2"/>
<evidence type="ECO:0000256" key="2">
    <source>
        <dbReference type="ARBA" id="ARBA00022490"/>
    </source>
</evidence>
<evidence type="ECO:0000256" key="5">
    <source>
        <dbReference type="ARBA" id="ARBA00022837"/>
    </source>
</evidence>
<accession>R7T6U2</accession>
<reference evidence="7 9" key="2">
    <citation type="journal article" date="2013" name="Nature">
        <title>Insights into bilaterian evolution from three spiralian genomes.</title>
        <authorList>
            <person name="Simakov O."/>
            <person name="Marletaz F."/>
            <person name="Cho S.J."/>
            <person name="Edsinger-Gonzales E."/>
            <person name="Havlak P."/>
            <person name="Hellsten U."/>
            <person name="Kuo D.H."/>
            <person name="Larsson T."/>
            <person name="Lv J."/>
            <person name="Arendt D."/>
            <person name="Savage R."/>
            <person name="Osoegawa K."/>
            <person name="de Jong P."/>
            <person name="Grimwood J."/>
            <person name="Chapman J.A."/>
            <person name="Shapiro H."/>
            <person name="Aerts A."/>
            <person name="Otillar R.P."/>
            <person name="Terry A.Y."/>
            <person name="Boore J.L."/>
            <person name="Grigoriev I.V."/>
            <person name="Lindberg D.R."/>
            <person name="Seaver E.C."/>
            <person name="Weisblat D.A."/>
            <person name="Putnam N.H."/>
            <person name="Rokhsar D.S."/>
        </authorList>
    </citation>
    <scope>NUCLEOTIDE SEQUENCE</scope>
    <source>
        <strain evidence="7 9">I ESC-2004</strain>
    </source>
</reference>
<dbReference type="SUPFAM" id="SSF47473">
    <property type="entry name" value="EF-hand"/>
    <property type="match status" value="1"/>
</dbReference>
<keyword evidence="2" id="KW-0963">Cytoplasm</keyword>
<dbReference type="CDD" id="cd16184">
    <property type="entry name" value="EFh_PEF_peflin"/>
    <property type="match status" value="1"/>
</dbReference>
<dbReference type="Pfam" id="PF13405">
    <property type="entry name" value="EF-hand_6"/>
    <property type="match status" value="1"/>
</dbReference>
<evidence type="ECO:0000313" key="7">
    <source>
        <dbReference type="EMBL" id="ELT89230.1"/>
    </source>
</evidence>
<dbReference type="FunCoup" id="R7T6U2">
    <property type="interactions" value="1226"/>
</dbReference>
<dbReference type="Proteomes" id="UP000014760">
    <property type="component" value="Unassembled WGS sequence"/>
</dbReference>
<keyword evidence="3" id="KW-0479">Metal-binding</keyword>
<reference evidence="8" key="3">
    <citation type="submission" date="2015-06" db="UniProtKB">
        <authorList>
            <consortium name="EnsemblMetazoa"/>
        </authorList>
    </citation>
    <scope>IDENTIFICATION</scope>
</reference>
<organism evidence="7">
    <name type="scientific">Capitella teleta</name>
    <name type="common">Polychaete worm</name>
    <dbReference type="NCBI Taxonomy" id="283909"/>
    <lineage>
        <taxon>Eukaryota</taxon>
        <taxon>Metazoa</taxon>
        <taxon>Spiralia</taxon>
        <taxon>Lophotrochozoa</taxon>
        <taxon>Annelida</taxon>
        <taxon>Polychaeta</taxon>
        <taxon>Sedentaria</taxon>
        <taxon>Scolecida</taxon>
        <taxon>Capitellidae</taxon>
        <taxon>Capitella</taxon>
    </lineage>
</organism>
<evidence type="ECO:0000313" key="8">
    <source>
        <dbReference type="EnsemblMetazoa" id="CapteP151788"/>
    </source>
</evidence>
<dbReference type="GO" id="GO:0048306">
    <property type="term" value="F:calcium-dependent protein binding"/>
    <property type="evidence" value="ECO:0007669"/>
    <property type="project" value="UniProtKB-ARBA"/>
</dbReference>
<dbReference type="PANTHER" id="PTHR46212">
    <property type="entry name" value="PEFLIN"/>
    <property type="match status" value="1"/>
</dbReference>
<dbReference type="GO" id="GO:0005509">
    <property type="term" value="F:calcium ion binding"/>
    <property type="evidence" value="ECO:0007669"/>
    <property type="project" value="InterPro"/>
</dbReference>
<keyword evidence="9" id="KW-1185">Reference proteome</keyword>
<gene>
    <name evidence="7" type="ORF">CAPTEDRAFT_151788</name>
</gene>
<evidence type="ECO:0000256" key="1">
    <source>
        <dbReference type="ARBA" id="ARBA00004496"/>
    </source>
</evidence>
<dbReference type="PANTHER" id="PTHR46212:SF3">
    <property type="entry name" value="GH27120P"/>
    <property type="match status" value="1"/>
</dbReference>
<dbReference type="PROSITE" id="PS00018">
    <property type="entry name" value="EF_HAND_1"/>
    <property type="match status" value="2"/>
</dbReference>
<dbReference type="Gene3D" id="1.10.238.10">
    <property type="entry name" value="EF-hand"/>
    <property type="match status" value="1"/>
</dbReference>
<dbReference type="InterPro" id="IPR018247">
    <property type="entry name" value="EF_Hand_1_Ca_BS"/>
</dbReference>
<dbReference type="EMBL" id="AMQN01014958">
    <property type="status" value="NOT_ANNOTATED_CDS"/>
    <property type="molecule type" value="Genomic_DNA"/>
</dbReference>
<dbReference type="SMART" id="SM00054">
    <property type="entry name" value="EFh"/>
    <property type="match status" value="3"/>
</dbReference>
<evidence type="ECO:0000256" key="4">
    <source>
        <dbReference type="ARBA" id="ARBA00022737"/>
    </source>
</evidence>
<dbReference type="InterPro" id="IPR011992">
    <property type="entry name" value="EF-hand-dom_pair"/>
</dbReference>
<dbReference type="EMBL" id="KB311460">
    <property type="protein sequence ID" value="ELT89230.1"/>
    <property type="molecule type" value="Genomic_DNA"/>
</dbReference>
<feature type="domain" description="EF-hand" evidence="6">
    <location>
        <begin position="25"/>
        <end position="60"/>
    </location>
</feature>